<dbReference type="Pfam" id="PF01206">
    <property type="entry name" value="TusA"/>
    <property type="match status" value="1"/>
</dbReference>
<dbReference type="InterPro" id="IPR036868">
    <property type="entry name" value="TusA-like_sf"/>
</dbReference>
<feature type="domain" description="UPF0033" evidence="1">
    <location>
        <begin position="5"/>
        <end position="72"/>
    </location>
</feature>
<keyword evidence="5" id="KW-1185">Reference proteome</keyword>
<dbReference type="EMBL" id="VXDD01000001">
    <property type="protein sequence ID" value="KAB0303013.1"/>
    <property type="molecule type" value="Genomic_DNA"/>
</dbReference>
<evidence type="ECO:0000313" key="2">
    <source>
        <dbReference type="EMBL" id="KAB0290339.1"/>
    </source>
</evidence>
<reference evidence="3 6" key="2">
    <citation type="submission" date="2019-09" db="EMBL/GenBank/DDBJ databases">
        <title>Vibrio Fortis S7-72.</title>
        <authorList>
            <person name="Das S.K."/>
        </authorList>
    </citation>
    <scope>NUCLEOTIDE SEQUENCE [LARGE SCALE GENOMIC DNA]</scope>
    <source>
        <strain evidence="3 6">S7-72</strain>
    </source>
</reference>
<name>A0A066UQX8_9VIBR</name>
<dbReference type="RefSeq" id="WP_032551735.1">
    <property type="nucleotide sequence ID" value="NZ_JATABQ010000120.1"/>
</dbReference>
<dbReference type="GO" id="GO:0016740">
    <property type="term" value="F:transferase activity"/>
    <property type="evidence" value="ECO:0007669"/>
    <property type="project" value="UniProtKB-KW"/>
</dbReference>
<reference evidence="2 7" key="3">
    <citation type="submission" date="2019-09" db="EMBL/GenBank/DDBJ databases">
        <title>Whole genome sequence of Vibrio fortis.</title>
        <authorList>
            <person name="Das S.K."/>
        </authorList>
    </citation>
    <scope>NUCLEOTIDE SEQUENCE [LARGE SCALE GENOMIC DNA]</scope>
    <source>
        <strain evidence="2 7">AN60</strain>
    </source>
</reference>
<dbReference type="Proteomes" id="UP000326789">
    <property type="component" value="Unassembled WGS sequence"/>
</dbReference>
<evidence type="ECO:0000313" key="3">
    <source>
        <dbReference type="EMBL" id="KAB0303013.1"/>
    </source>
</evidence>
<reference evidence="4 5" key="1">
    <citation type="submission" date="2014-02" db="EMBL/GenBank/DDBJ databases">
        <title>Vibrio fortis Dalian14 Genome Sequencing.</title>
        <authorList>
            <person name="Wang Y."/>
            <person name="Song L."/>
            <person name="Liu G."/>
            <person name="Ding J."/>
        </authorList>
    </citation>
    <scope>NUCLEOTIDE SEQUENCE [LARGE SCALE GENOMIC DNA]</scope>
    <source>
        <strain evidence="4 5">Dalian14</strain>
    </source>
</reference>
<dbReference type="Gene3D" id="3.30.110.40">
    <property type="entry name" value="TusA-like domain"/>
    <property type="match status" value="1"/>
</dbReference>
<gene>
    <name evidence="2" type="ORF">F2P58_05325</name>
    <name evidence="3" type="ORF">F2Z80_03145</name>
    <name evidence="4" type="ORF">VFDL14_17150</name>
</gene>
<dbReference type="OrthoDB" id="6215889at2"/>
<comment type="caution">
    <text evidence="4">The sequence shown here is derived from an EMBL/GenBank/DDBJ whole genome shotgun (WGS) entry which is preliminary data.</text>
</comment>
<organism evidence="4 5">
    <name type="scientific">Vibrio fortis</name>
    <dbReference type="NCBI Taxonomy" id="212667"/>
    <lineage>
        <taxon>Bacteria</taxon>
        <taxon>Pseudomonadati</taxon>
        <taxon>Pseudomonadota</taxon>
        <taxon>Gammaproteobacteria</taxon>
        <taxon>Vibrionales</taxon>
        <taxon>Vibrionaceae</taxon>
        <taxon>Vibrio</taxon>
    </lineage>
</organism>
<keyword evidence="2" id="KW-0808">Transferase</keyword>
<dbReference type="Proteomes" id="UP000326687">
    <property type="component" value="Unassembled WGS sequence"/>
</dbReference>
<dbReference type="InterPro" id="IPR001455">
    <property type="entry name" value="TusA-like"/>
</dbReference>
<dbReference type="Proteomes" id="UP000027219">
    <property type="component" value="Unassembled WGS sequence"/>
</dbReference>
<proteinExistence type="predicted"/>
<evidence type="ECO:0000313" key="5">
    <source>
        <dbReference type="Proteomes" id="UP000027219"/>
    </source>
</evidence>
<dbReference type="CDD" id="cd00291">
    <property type="entry name" value="SirA_YedF_YeeD"/>
    <property type="match status" value="1"/>
</dbReference>
<dbReference type="AlphaFoldDB" id="A0A066UQX8"/>
<evidence type="ECO:0000259" key="1">
    <source>
        <dbReference type="Pfam" id="PF01206"/>
    </source>
</evidence>
<evidence type="ECO:0000313" key="7">
    <source>
        <dbReference type="Proteomes" id="UP000326789"/>
    </source>
</evidence>
<evidence type="ECO:0000313" key="4">
    <source>
        <dbReference type="EMBL" id="KDN28282.1"/>
    </source>
</evidence>
<accession>A0A066UQX8</accession>
<dbReference type="EMBL" id="JFFR01000023">
    <property type="protein sequence ID" value="KDN28282.1"/>
    <property type="molecule type" value="Genomic_DNA"/>
</dbReference>
<dbReference type="SUPFAM" id="SSF64307">
    <property type="entry name" value="SirA-like"/>
    <property type="match status" value="1"/>
</dbReference>
<evidence type="ECO:0000313" key="6">
    <source>
        <dbReference type="Proteomes" id="UP000326687"/>
    </source>
</evidence>
<dbReference type="EMBL" id="VWSE01000003">
    <property type="protein sequence ID" value="KAB0290339.1"/>
    <property type="molecule type" value="Genomic_DNA"/>
</dbReference>
<dbReference type="STRING" id="212667.VFDL14_17150"/>
<protein>
    <submittedName>
        <fullName evidence="4">Oxidoreductase</fullName>
    </submittedName>
    <submittedName>
        <fullName evidence="2">Sulfurtransferase TusA family protein</fullName>
    </submittedName>
</protein>
<sequence>MKPNILDLRQERCPMALLLAKRHSVKLENGQSLLIHIADQSSMTDIVSFLSKHAFSVEVEACSGHHQIQVTKKELQSNA</sequence>